<feature type="domain" description="Amidohydrolase 3" evidence="1">
    <location>
        <begin position="103"/>
        <end position="418"/>
    </location>
</feature>
<dbReference type="PANTHER" id="PTHR32027:SF9">
    <property type="entry name" value="BLL3847 PROTEIN"/>
    <property type="match status" value="1"/>
</dbReference>
<evidence type="ECO:0000313" key="3">
    <source>
        <dbReference type="Proteomes" id="UP000601223"/>
    </source>
</evidence>
<dbReference type="RefSeq" id="WP_239126287.1">
    <property type="nucleotide sequence ID" value="NZ_BONF01000056.1"/>
</dbReference>
<dbReference type="SUPFAM" id="SSF51556">
    <property type="entry name" value="Metallo-dependent hydrolases"/>
    <property type="match status" value="1"/>
</dbReference>
<dbReference type="GO" id="GO:0016814">
    <property type="term" value="F:hydrolase activity, acting on carbon-nitrogen (but not peptide) bonds, in cyclic amidines"/>
    <property type="evidence" value="ECO:0007669"/>
    <property type="project" value="TreeGrafter"/>
</dbReference>
<protein>
    <submittedName>
        <fullName evidence="2">Cytosine deaminase</fullName>
    </submittedName>
</protein>
<name>A0A8J3NMC3_9ACTN</name>
<organism evidence="2 3">
    <name type="scientific">Catellatospora bangladeshensis</name>
    <dbReference type="NCBI Taxonomy" id="310355"/>
    <lineage>
        <taxon>Bacteria</taxon>
        <taxon>Bacillati</taxon>
        <taxon>Actinomycetota</taxon>
        <taxon>Actinomycetes</taxon>
        <taxon>Micromonosporales</taxon>
        <taxon>Micromonosporaceae</taxon>
        <taxon>Catellatospora</taxon>
    </lineage>
</organism>
<sequence>MTAQPSGTTTLLRDALLADGRRVDVLLRDGLVDAVTPAAARPTGTARTADRSFGGAGSPAAGHVVDLDGRLLLPAPAEVHAHLDKALTAADVPNPDGDLMGAVTAWLRHRPTRSRDDITAAARAALLACLAHGATALRTHADLGDDIGLRGLEALLAVRDAEAARCDVQLVAFAATPLTGPAGARNRDLLEQALAAGADAVGACPGLDPDPAACVRLCLELAEAHGVGVDLHVDEWLHPAPCSLELLADAVLATGFEHPVLAGHCVSLGMMAPDRAAQLAERVARAGITVACLPQTNLYLQGRDHEHAVPRGLTALRILRAAGVTVAAGGDNLQDPFNILGRGDPLETAALLVLAGHDDPATAYGAVSSQARQAMGLPAVAVAPGAPAELLAIRAGSVREALATATADRVVVHAGRVVARTAVHRHFPDEPQMGRTA</sequence>
<evidence type="ECO:0000313" key="2">
    <source>
        <dbReference type="EMBL" id="GIF86007.1"/>
    </source>
</evidence>
<dbReference type="Pfam" id="PF07969">
    <property type="entry name" value="Amidohydro_3"/>
    <property type="match status" value="1"/>
</dbReference>
<dbReference type="Gene3D" id="2.30.40.10">
    <property type="entry name" value="Urease, subunit C, domain 1"/>
    <property type="match status" value="1"/>
</dbReference>
<dbReference type="EMBL" id="BONF01000056">
    <property type="protein sequence ID" value="GIF86007.1"/>
    <property type="molecule type" value="Genomic_DNA"/>
</dbReference>
<gene>
    <name evidence="2" type="primary">codA</name>
    <name evidence="2" type="ORF">Cba03nite_73560</name>
</gene>
<dbReference type="AlphaFoldDB" id="A0A8J3NMC3"/>
<reference evidence="2 3" key="1">
    <citation type="submission" date="2021-01" db="EMBL/GenBank/DDBJ databases">
        <title>Whole genome shotgun sequence of Catellatospora bangladeshensis NBRC 107357.</title>
        <authorList>
            <person name="Komaki H."/>
            <person name="Tamura T."/>
        </authorList>
    </citation>
    <scope>NUCLEOTIDE SEQUENCE [LARGE SCALE GENOMIC DNA]</scope>
    <source>
        <strain evidence="2 3">NBRC 107357</strain>
    </source>
</reference>
<comment type="caution">
    <text evidence="2">The sequence shown here is derived from an EMBL/GenBank/DDBJ whole genome shotgun (WGS) entry which is preliminary data.</text>
</comment>
<dbReference type="InterPro" id="IPR052349">
    <property type="entry name" value="Metallo-hydrolase_Enzymes"/>
</dbReference>
<evidence type="ECO:0000259" key="1">
    <source>
        <dbReference type="Pfam" id="PF07969"/>
    </source>
</evidence>
<dbReference type="Gene3D" id="3.20.20.140">
    <property type="entry name" value="Metal-dependent hydrolases"/>
    <property type="match status" value="1"/>
</dbReference>
<dbReference type="InterPro" id="IPR032466">
    <property type="entry name" value="Metal_Hydrolase"/>
</dbReference>
<keyword evidence="3" id="KW-1185">Reference proteome</keyword>
<dbReference type="InterPro" id="IPR013108">
    <property type="entry name" value="Amidohydro_3"/>
</dbReference>
<accession>A0A8J3NMC3</accession>
<dbReference type="PANTHER" id="PTHR32027">
    <property type="entry name" value="CYTOSINE DEAMINASE"/>
    <property type="match status" value="1"/>
</dbReference>
<dbReference type="Proteomes" id="UP000601223">
    <property type="component" value="Unassembled WGS sequence"/>
</dbReference>
<proteinExistence type="predicted"/>
<dbReference type="InterPro" id="IPR011059">
    <property type="entry name" value="Metal-dep_hydrolase_composite"/>
</dbReference>